<reference evidence="2 3" key="1">
    <citation type="submission" date="2020-04" db="EMBL/GenBank/DDBJ databases">
        <authorList>
            <person name="Laetsch R D."/>
            <person name="Stevens L."/>
            <person name="Kumar S."/>
            <person name="Blaxter L. M."/>
        </authorList>
    </citation>
    <scope>NUCLEOTIDE SEQUENCE [LARGE SCALE GENOMIC DNA]</scope>
</reference>
<organism evidence="2 3">
    <name type="scientific">Caenorhabditis bovis</name>
    <dbReference type="NCBI Taxonomy" id="2654633"/>
    <lineage>
        <taxon>Eukaryota</taxon>
        <taxon>Metazoa</taxon>
        <taxon>Ecdysozoa</taxon>
        <taxon>Nematoda</taxon>
        <taxon>Chromadorea</taxon>
        <taxon>Rhabditida</taxon>
        <taxon>Rhabditina</taxon>
        <taxon>Rhabditomorpha</taxon>
        <taxon>Rhabditoidea</taxon>
        <taxon>Rhabditidae</taxon>
        <taxon>Peloderinae</taxon>
        <taxon>Caenorhabditis</taxon>
    </lineage>
</organism>
<evidence type="ECO:0000313" key="2">
    <source>
        <dbReference type="EMBL" id="CAB3396866.1"/>
    </source>
</evidence>
<dbReference type="OrthoDB" id="438440at2759"/>
<dbReference type="InterPro" id="IPR002921">
    <property type="entry name" value="Fungal_lipase-type"/>
</dbReference>
<dbReference type="Proteomes" id="UP000494206">
    <property type="component" value="Unassembled WGS sequence"/>
</dbReference>
<comment type="caution">
    <text evidence="2">The sequence shown here is derived from an EMBL/GenBank/DDBJ whole genome shotgun (WGS) entry which is preliminary data.</text>
</comment>
<name>A0A8S1DZQ4_9PELO</name>
<gene>
    <name evidence="2" type="ORF">CBOVIS_LOCUS364</name>
</gene>
<sequence>MAQFEVATSQLECSQHSTCEECASQIDNDYNCRWCFTSQSCVPSKYMCHPWKTVLDRINCPRDIPNTYNDSFNRNIIAYYIQAANRVPIYSPYEAVIEEALSCLRKTGEKTEILSRVEVPMSIDGNKISYLVAVNRDFGHIVVAVTATNHFTQLMAQTATVFLAMMDEIALGGKVMTYYAQGYQSVINNNFNEKLANAIEKFPDFEILLTGHSLGGAMATILSLHVARSFPNKHVKLCTWSAPRIGDVEFAKLHMENVHESYRVVRDGDFVPDSPMRVSQN</sequence>
<dbReference type="PANTHER" id="PTHR45908">
    <property type="entry name" value="PROTEIN CBG11750-RELATED"/>
    <property type="match status" value="1"/>
</dbReference>
<dbReference type="PANTHER" id="PTHR45908:SF20">
    <property type="entry name" value="FUNGAL LIPASE-LIKE DOMAIN-CONTAINING PROTEIN"/>
    <property type="match status" value="1"/>
</dbReference>
<dbReference type="InterPro" id="IPR029058">
    <property type="entry name" value="AB_hydrolase_fold"/>
</dbReference>
<dbReference type="EMBL" id="CADEPM010000001">
    <property type="protein sequence ID" value="CAB3396866.1"/>
    <property type="molecule type" value="Genomic_DNA"/>
</dbReference>
<dbReference type="GO" id="GO:0006629">
    <property type="term" value="P:lipid metabolic process"/>
    <property type="evidence" value="ECO:0007669"/>
    <property type="project" value="InterPro"/>
</dbReference>
<dbReference type="CDD" id="cd00519">
    <property type="entry name" value="Lipase_3"/>
    <property type="match status" value="1"/>
</dbReference>
<keyword evidence="3" id="KW-1185">Reference proteome</keyword>
<dbReference type="Gene3D" id="3.40.50.1820">
    <property type="entry name" value="alpha/beta hydrolase"/>
    <property type="match status" value="1"/>
</dbReference>
<evidence type="ECO:0000313" key="3">
    <source>
        <dbReference type="Proteomes" id="UP000494206"/>
    </source>
</evidence>
<accession>A0A8S1DZQ4</accession>
<proteinExistence type="predicted"/>
<dbReference type="Pfam" id="PF01764">
    <property type="entry name" value="Lipase_3"/>
    <property type="match status" value="1"/>
</dbReference>
<protein>
    <recommendedName>
        <fullName evidence="1">Fungal lipase-type domain-containing protein</fullName>
    </recommendedName>
</protein>
<dbReference type="SUPFAM" id="SSF53474">
    <property type="entry name" value="alpha/beta-Hydrolases"/>
    <property type="match status" value="1"/>
</dbReference>
<evidence type="ECO:0000259" key="1">
    <source>
        <dbReference type="Pfam" id="PF01764"/>
    </source>
</evidence>
<dbReference type="AlphaFoldDB" id="A0A8S1DZQ4"/>
<feature type="domain" description="Fungal lipase-type" evidence="1">
    <location>
        <begin position="142"/>
        <end position="277"/>
    </location>
</feature>